<evidence type="ECO:0000313" key="7">
    <source>
        <dbReference type="EMBL" id="KAK7287596.1"/>
    </source>
</evidence>
<evidence type="ECO:0000256" key="4">
    <source>
        <dbReference type="ARBA" id="ARBA00023163"/>
    </source>
</evidence>
<keyword evidence="3" id="KW-0238">DNA-binding</keyword>
<sequence length="413" mass="43932">MARLKRTAETVRLEDKGRRAAKQEEEKGRRPPTTSNMRERAERRRHAKDKAAAATSATPSPPSIPSLATSAAPSTPSAPAAAVVDPSATIDVADTTLDEAHDSLDVARATVDAEPSIVYDGAALTEGGDDAPILDTPSSGPLDQPATKASDDIDITAIAADAAAQVEALGETHPHVDALEDQHPQVEALQAPDAPQTSPPSSSQTCPSAEKPQLHPGSEPSSSSSDPGSGSVNITHINMWYDSLAKKAGTNGYGQQQLLPTLLLLHYGVNTKVHTPEIIFMVHSEFMVQYGLKMGAHWVCFCPDGEKIRLVFYPNGIKESSVGGSGWAEMKFRYGLVHGSVVHFHYLGGHRFRVEIPGWNGILYPSFAERIQWIEEELAAYQAMDEEDGDGSQAVEVPTAPKVGGSTSGTSGD</sequence>
<feature type="compositionally biased region" description="Low complexity" evidence="6">
    <location>
        <begin position="190"/>
        <end position="209"/>
    </location>
</feature>
<feature type="compositionally biased region" description="Low complexity" evidence="6">
    <location>
        <begin position="216"/>
        <end position="229"/>
    </location>
</feature>
<feature type="region of interest" description="Disordered" evidence="6">
    <location>
        <begin position="1"/>
        <end position="85"/>
    </location>
</feature>
<keyword evidence="8" id="KW-1185">Reference proteome</keyword>
<dbReference type="EMBL" id="JAYWIO010000001">
    <property type="protein sequence ID" value="KAK7287596.1"/>
    <property type="molecule type" value="Genomic_DNA"/>
</dbReference>
<dbReference type="Proteomes" id="UP001372338">
    <property type="component" value="Unassembled WGS sequence"/>
</dbReference>
<evidence type="ECO:0000256" key="1">
    <source>
        <dbReference type="ARBA" id="ARBA00004123"/>
    </source>
</evidence>
<name>A0AAN9IWR5_CROPI</name>
<keyword evidence="2" id="KW-0805">Transcription regulation</keyword>
<feature type="compositionally biased region" description="Low complexity" evidence="6">
    <location>
        <begin position="65"/>
        <end position="85"/>
    </location>
</feature>
<evidence type="ECO:0000256" key="6">
    <source>
        <dbReference type="SAM" id="MobiDB-lite"/>
    </source>
</evidence>
<accession>A0AAN9IWR5</accession>
<dbReference type="InterPro" id="IPR015300">
    <property type="entry name" value="DNA-bd_pseudobarrel_sf"/>
</dbReference>
<feature type="compositionally biased region" description="Basic and acidic residues" evidence="6">
    <location>
        <begin position="1"/>
        <end position="29"/>
    </location>
</feature>
<organism evidence="7 8">
    <name type="scientific">Crotalaria pallida</name>
    <name type="common">Smooth rattlebox</name>
    <name type="synonym">Crotalaria striata</name>
    <dbReference type="NCBI Taxonomy" id="3830"/>
    <lineage>
        <taxon>Eukaryota</taxon>
        <taxon>Viridiplantae</taxon>
        <taxon>Streptophyta</taxon>
        <taxon>Embryophyta</taxon>
        <taxon>Tracheophyta</taxon>
        <taxon>Spermatophyta</taxon>
        <taxon>Magnoliopsida</taxon>
        <taxon>eudicotyledons</taxon>
        <taxon>Gunneridae</taxon>
        <taxon>Pentapetalae</taxon>
        <taxon>rosids</taxon>
        <taxon>fabids</taxon>
        <taxon>Fabales</taxon>
        <taxon>Fabaceae</taxon>
        <taxon>Papilionoideae</taxon>
        <taxon>50 kb inversion clade</taxon>
        <taxon>genistoids sensu lato</taxon>
        <taxon>core genistoids</taxon>
        <taxon>Crotalarieae</taxon>
        <taxon>Crotalaria</taxon>
    </lineage>
</organism>
<proteinExistence type="predicted"/>
<feature type="region of interest" description="Disordered" evidence="6">
    <location>
        <begin position="385"/>
        <end position="413"/>
    </location>
</feature>
<evidence type="ECO:0000313" key="8">
    <source>
        <dbReference type="Proteomes" id="UP001372338"/>
    </source>
</evidence>
<comment type="subcellular location">
    <subcellularLocation>
        <location evidence="1">Nucleus</location>
    </subcellularLocation>
</comment>
<dbReference type="AlphaFoldDB" id="A0AAN9IWR5"/>
<comment type="caution">
    <text evidence="7">The sequence shown here is derived from an EMBL/GenBank/DDBJ whole genome shotgun (WGS) entry which is preliminary data.</text>
</comment>
<evidence type="ECO:0000256" key="5">
    <source>
        <dbReference type="ARBA" id="ARBA00023242"/>
    </source>
</evidence>
<evidence type="ECO:0000256" key="3">
    <source>
        <dbReference type="ARBA" id="ARBA00023125"/>
    </source>
</evidence>
<evidence type="ECO:0000256" key="2">
    <source>
        <dbReference type="ARBA" id="ARBA00023015"/>
    </source>
</evidence>
<keyword evidence="5" id="KW-0539">Nucleus</keyword>
<keyword evidence="4" id="KW-0804">Transcription</keyword>
<dbReference type="GO" id="GO:0003677">
    <property type="term" value="F:DNA binding"/>
    <property type="evidence" value="ECO:0007669"/>
    <property type="project" value="UniProtKB-KW"/>
</dbReference>
<dbReference type="GO" id="GO:0005634">
    <property type="term" value="C:nucleus"/>
    <property type="evidence" value="ECO:0007669"/>
    <property type="project" value="UniProtKB-SubCell"/>
</dbReference>
<feature type="region of interest" description="Disordered" evidence="6">
    <location>
        <begin position="121"/>
        <end position="148"/>
    </location>
</feature>
<feature type="region of interest" description="Disordered" evidence="6">
    <location>
        <begin position="189"/>
        <end position="229"/>
    </location>
</feature>
<gene>
    <name evidence="7" type="ORF">RIF29_00877</name>
</gene>
<reference evidence="7 8" key="1">
    <citation type="submission" date="2024-01" db="EMBL/GenBank/DDBJ databases">
        <title>The genomes of 5 underutilized Papilionoideae crops provide insights into root nodulation and disease resistanc.</title>
        <authorList>
            <person name="Yuan L."/>
        </authorList>
    </citation>
    <scope>NUCLEOTIDE SEQUENCE [LARGE SCALE GENOMIC DNA]</scope>
    <source>
        <strain evidence="7">ZHUSHIDOU_FW_LH</strain>
        <tissue evidence="7">Leaf</tissue>
    </source>
</reference>
<dbReference type="SUPFAM" id="SSF101936">
    <property type="entry name" value="DNA-binding pseudobarrel domain"/>
    <property type="match status" value="1"/>
</dbReference>
<protein>
    <submittedName>
        <fullName evidence="7">Uncharacterized protein</fullName>
    </submittedName>
</protein>